<evidence type="ECO:0000256" key="17">
    <source>
        <dbReference type="SAM" id="Phobius"/>
    </source>
</evidence>
<keyword evidence="12" id="KW-0325">Glycoprotein</keyword>
<evidence type="ECO:0000256" key="15">
    <source>
        <dbReference type="ARBA" id="ARBA00083924"/>
    </source>
</evidence>
<evidence type="ECO:0000256" key="6">
    <source>
        <dbReference type="ARBA" id="ARBA00022729"/>
    </source>
</evidence>
<dbReference type="GO" id="GO:0007166">
    <property type="term" value="P:cell surface receptor signaling pathway"/>
    <property type="evidence" value="ECO:0007669"/>
    <property type="project" value="InterPro"/>
</dbReference>
<evidence type="ECO:0000256" key="1">
    <source>
        <dbReference type="ARBA" id="ARBA00004424"/>
    </source>
</evidence>
<evidence type="ECO:0000259" key="18">
    <source>
        <dbReference type="PROSITE" id="PS50221"/>
    </source>
</evidence>
<evidence type="ECO:0000259" key="19">
    <source>
        <dbReference type="PROSITE" id="PS50261"/>
    </source>
</evidence>
<keyword evidence="5 17" id="KW-0812">Transmembrane</keyword>
<reference evidence="20 21" key="1">
    <citation type="submission" date="2021-06" db="EMBL/GenBank/DDBJ databases">
        <authorList>
            <person name="Palmer J.M."/>
        </authorList>
    </citation>
    <scope>NUCLEOTIDE SEQUENCE [LARGE SCALE GENOMIC DNA]</scope>
    <source>
        <strain evidence="20 21">MEX-2019</strain>
        <tissue evidence="20">Muscle</tissue>
    </source>
</reference>
<dbReference type="PROSITE" id="PS50221">
    <property type="entry name" value="GAIN_B"/>
    <property type="match status" value="1"/>
</dbReference>
<evidence type="ECO:0000256" key="10">
    <source>
        <dbReference type="ARBA" id="ARBA00023157"/>
    </source>
</evidence>
<feature type="transmembrane region" description="Helical" evidence="17">
    <location>
        <begin position="739"/>
        <end position="759"/>
    </location>
</feature>
<evidence type="ECO:0000256" key="3">
    <source>
        <dbReference type="ARBA" id="ARBA00022475"/>
    </source>
</evidence>
<dbReference type="Pfam" id="PF01825">
    <property type="entry name" value="GPS"/>
    <property type="match status" value="1"/>
</dbReference>
<proteinExistence type="inferred from homology"/>
<dbReference type="SMART" id="SM00303">
    <property type="entry name" value="GPS"/>
    <property type="match status" value="1"/>
</dbReference>
<feature type="transmembrane region" description="Helical" evidence="17">
    <location>
        <begin position="905"/>
        <end position="925"/>
    </location>
</feature>
<evidence type="ECO:0000256" key="11">
    <source>
        <dbReference type="ARBA" id="ARBA00023170"/>
    </source>
</evidence>
<dbReference type="InterPro" id="IPR017983">
    <property type="entry name" value="GPCR_2_secretin-like_CS"/>
</dbReference>
<keyword evidence="9 17" id="KW-0472">Membrane</keyword>
<keyword evidence="11" id="KW-0675">Receptor</keyword>
<organism evidence="20 21">
    <name type="scientific">Crenichthys baileyi</name>
    <name type="common">White River springfish</name>
    <dbReference type="NCBI Taxonomy" id="28760"/>
    <lineage>
        <taxon>Eukaryota</taxon>
        <taxon>Metazoa</taxon>
        <taxon>Chordata</taxon>
        <taxon>Craniata</taxon>
        <taxon>Vertebrata</taxon>
        <taxon>Euteleostomi</taxon>
        <taxon>Actinopterygii</taxon>
        <taxon>Neopterygii</taxon>
        <taxon>Teleostei</taxon>
        <taxon>Neoteleostei</taxon>
        <taxon>Acanthomorphata</taxon>
        <taxon>Ovalentaria</taxon>
        <taxon>Atherinomorphae</taxon>
        <taxon>Cyprinodontiformes</taxon>
        <taxon>Goodeidae</taxon>
        <taxon>Crenichthys</taxon>
    </lineage>
</organism>
<evidence type="ECO:0000256" key="4">
    <source>
        <dbReference type="ARBA" id="ARBA00022553"/>
    </source>
</evidence>
<keyword evidence="8" id="KW-0297">G-protein coupled receptor</keyword>
<dbReference type="GO" id="GO:0004930">
    <property type="term" value="F:G protein-coupled receptor activity"/>
    <property type="evidence" value="ECO:0007669"/>
    <property type="project" value="UniProtKB-KW"/>
</dbReference>
<evidence type="ECO:0000256" key="9">
    <source>
        <dbReference type="ARBA" id="ARBA00023136"/>
    </source>
</evidence>
<dbReference type="AlphaFoldDB" id="A0AAV9QTT1"/>
<evidence type="ECO:0000256" key="7">
    <source>
        <dbReference type="ARBA" id="ARBA00022989"/>
    </source>
</evidence>
<evidence type="ECO:0000313" key="20">
    <source>
        <dbReference type="EMBL" id="KAK5600036.1"/>
    </source>
</evidence>
<comment type="subunit">
    <text evidence="16">Heterodimer of 2 chains generated by proteolytic processing; the large extracellular N-terminal fragment and the membrane-bound C-terminal fragment predominantly remain associated and non-covalently linked. Interacts with CFTR.</text>
</comment>
<dbReference type="Pfam" id="PF26574">
    <property type="entry name" value="GAIN_ADGRG2"/>
    <property type="match status" value="1"/>
</dbReference>
<dbReference type="SUPFAM" id="SSF81321">
    <property type="entry name" value="Family A G protein-coupled receptor-like"/>
    <property type="match status" value="1"/>
</dbReference>
<name>A0AAV9QTT1_9TELE</name>
<keyword evidence="10" id="KW-1015">Disulfide bond</keyword>
<dbReference type="FunFam" id="2.60.220.50:FF:000003">
    <property type="entry name" value="adhesion G-protein coupled receptor G2 isoform X2"/>
    <property type="match status" value="1"/>
</dbReference>
<comment type="caution">
    <text evidence="20">The sequence shown here is derived from an EMBL/GenBank/DDBJ whole genome shotgun (WGS) entry which is preliminary data.</text>
</comment>
<feature type="transmembrane region" description="Helical" evidence="17">
    <location>
        <begin position="672"/>
        <end position="695"/>
    </location>
</feature>
<dbReference type="FunFam" id="1.20.1070.10:FF:000043">
    <property type="entry name" value="adhesion G-protein coupled receptor G2 isoform X1"/>
    <property type="match status" value="1"/>
</dbReference>
<evidence type="ECO:0000256" key="2">
    <source>
        <dbReference type="ARBA" id="ARBA00007343"/>
    </source>
</evidence>
<dbReference type="GO" id="GO:0016324">
    <property type="term" value="C:apical plasma membrane"/>
    <property type="evidence" value="ECO:0007669"/>
    <property type="project" value="UniProtKB-SubCell"/>
</dbReference>
<comment type="similarity">
    <text evidence="2">Belongs to the G-protein coupled receptor 2 family. Adhesion G-protein coupled receptor (ADGR) subfamily.</text>
</comment>
<keyword evidence="4" id="KW-0597">Phosphoprotein</keyword>
<dbReference type="Gene3D" id="2.60.220.50">
    <property type="match status" value="1"/>
</dbReference>
<dbReference type="InterPro" id="IPR000203">
    <property type="entry name" value="GPS"/>
</dbReference>
<dbReference type="InterPro" id="IPR057244">
    <property type="entry name" value="GAIN_B"/>
</dbReference>
<evidence type="ECO:0000256" key="14">
    <source>
        <dbReference type="ARBA" id="ARBA00069918"/>
    </source>
</evidence>
<keyword evidence="6" id="KW-0732">Signal</keyword>
<feature type="transmembrane region" description="Helical" evidence="17">
    <location>
        <begin position="878"/>
        <end position="899"/>
    </location>
</feature>
<dbReference type="Gene3D" id="1.20.1070.10">
    <property type="entry name" value="Rhodopsin 7-helix transmembrane proteins"/>
    <property type="match status" value="1"/>
</dbReference>
<accession>A0AAV9QTT1</accession>
<dbReference type="InterPro" id="IPR017981">
    <property type="entry name" value="GPCR_2-like_7TM"/>
</dbReference>
<dbReference type="PROSITE" id="PS00650">
    <property type="entry name" value="G_PROTEIN_RECEP_F2_2"/>
    <property type="match status" value="1"/>
</dbReference>
<feature type="domain" description="GAIN-B" evidence="18">
    <location>
        <begin position="502"/>
        <end position="660"/>
    </location>
</feature>
<dbReference type="InterPro" id="IPR058857">
    <property type="entry name" value="GAIN_ADGRG2/6"/>
</dbReference>
<evidence type="ECO:0000256" key="12">
    <source>
        <dbReference type="ARBA" id="ARBA00023180"/>
    </source>
</evidence>
<feature type="transmembrane region" description="Helical" evidence="17">
    <location>
        <begin position="707"/>
        <end position="727"/>
    </location>
</feature>
<evidence type="ECO:0000256" key="8">
    <source>
        <dbReference type="ARBA" id="ARBA00023040"/>
    </source>
</evidence>
<dbReference type="InterPro" id="IPR046338">
    <property type="entry name" value="GAIN_dom_sf"/>
</dbReference>
<dbReference type="InterPro" id="IPR000832">
    <property type="entry name" value="GPCR_2_secretin-like"/>
</dbReference>
<dbReference type="GO" id="GO:0007189">
    <property type="term" value="P:adenylate cyclase-activating G protein-coupled receptor signaling pathway"/>
    <property type="evidence" value="ECO:0007669"/>
    <property type="project" value="TreeGrafter"/>
</dbReference>
<protein>
    <recommendedName>
        <fullName evidence="14">Adhesion G-protein coupled receptor G2</fullName>
    </recommendedName>
    <alternativeName>
        <fullName evidence="15">G-protein coupled receptor 64</fullName>
    </alternativeName>
</protein>
<dbReference type="PANTHER" id="PTHR12011">
    <property type="entry name" value="ADHESION G-PROTEIN COUPLED RECEPTOR"/>
    <property type="match status" value="1"/>
</dbReference>
<evidence type="ECO:0000313" key="21">
    <source>
        <dbReference type="Proteomes" id="UP001311232"/>
    </source>
</evidence>
<dbReference type="PANTHER" id="PTHR12011:SF264">
    <property type="entry name" value="ADHESION G-PROTEIN COUPLED RECEPTOR G2"/>
    <property type="match status" value="1"/>
</dbReference>
<keyword evidence="3" id="KW-1003">Cell membrane</keyword>
<sequence length="1021" mass="112585">MFRNGEQTWISADIACNFHLNLRFRLVSKAFDCNSTRGKTAHGVAGFIDFCEASGQLQVVEVSCKAKIAATESQTACNVLLFLSHAISACDLQRVGEAALQYDGRSVQANITGNIERVGRNLCEHRLPSSGDFVRCTSTSSLDEICQSNRTTKVTCTVFETNSEAAPQETTKSCNGKVPRFCNCSAFCETKSQLYAIKINITSDNVTITHLRSLLLRPNALSVCNPDSWCDDYSDIITKYRGAHLECYGEKNPQRLYSCMVVLEMSGPVKGCSLSKLVQLIIENEKLITSDGSLSRMMVCGGAPDLSSLLAANLSWNKADLLSSDVCQPDPILLKCEANETIAVLLADSCPPDPQTTSTTQPTTRSNSLTVSSSVINSFASAAKNKNTSAINKEELANELLKQTQDVSKLNFSQVSNVVGNMEKFLEEPSVSQSVGQNIINIISNLMNADPEVLSGSSNRLIQLVDNLGLKLEVTGDNGILSSTSLVLAVRKVNGTNFPETSVEIFNTDNIQLRGVNRSQVKRSAPALGSVDLPSSLTAGLSPEEKQEINRVQFTFYIHNSFFKDSSVGHQTAVSAVLGSSVANLSICNLKENITFTIMHMNLSQENITSCVFWNFTKNKNVGGWDETGCSVVIATPEYTTCSCNHLTSFAILLDLSREGITDPQQATILTFITYIGCGISAVFLAFTLITYLLFEKLLRDIPAKILVQLCFSLTLLNLVFLLNGWLSTFKLENVCISTAFFLHYFLLSSFTWAGLEALHMYLSIVQVFTPYLSRYMLKFSLMGWGIPLIVVVITISVDKDNYGLVQFGKREDGTTDDFCWLRNNIAYYVGVVAYFVVVFLFCLVVFIAVMVQLSRIKKQNPHNQSPNRSTMTDMRSIVGLVLLLGLTWGFALFTWGAIRLPSLYLFTIFNSLLGLFVFVFHCAVKENVRRMWRTYLCCGNMRLPENLEWSRTATQNNKILSVVTATTSAHQQSNHSSSIASNLTYSSSSVFLDSGIVDCSNSDVVLHEFHRRSLSLQGEP</sequence>
<dbReference type="EMBL" id="JAHHUM010002902">
    <property type="protein sequence ID" value="KAK5600036.1"/>
    <property type="molecule type" value="Genomic_DNA"/>
</dbReference>
<comment type="subcellular location">
    <subcellularLocation>
        <location evidence="1">Apical cell membrane</location>
        <topology evidence="1">Multi-pass membrane protein</topology>
    </subcellularLocation>
</comment>
<keyword evidence="7 17" id="KW-1133">Transmembrane helix</keyword>
<dbReference type="Pfam" id="PF00002">
    <property type="entry name" value="7tm_2"/>
    <property type="match status" value="1"/>
</dbReference>
<feature type="domain" description="G-protein coupled receptors family 2 profile 2" evidence="19">
    <location>
        <begin position="670"/>
        <end position="926"/>
    </location>
</feature>
<evidence type="ECO:0000256" key="5">
    <source>
        <dbReference type="ARBA" id="ARBA00022692"/>
    </source>
</evidence>
<dbReference type="PRINTS" id="PR00249">
    <property type="entry name" value="GPCRSECRETIN"/>
</dbReference>
<gene>
    <name evidence="20" type="ORF">CRENBAI_011016</name>
</gene>
<keyword evidence="21" id="KW-1185">Reference proteome</keyword>
<dbReference type="PROSITE" id="PS50261">
    <property type="entry name" value="G_PROTEIN_RECEP_F2_4"/>
    <property type="match status" value="1"/>
</dbReference>
<keyword evidence="13" id="KW-0807">Transducer</keyword>
<feature type="transmembrane region" description="Helical" evidence="17">
    <location>
        <begin position="826"/>
        <end position="852"/>
    </location>
</feature>
<evidence type="ECO:0000256" key="13">
    <source>
        <dbReference type="ARBA" id="ARBA00023224"/>
    </source>
</evidence>
<evidence type="ECO:0000256" key="16">
    <source>
        <dbReference type="ARBA" id="ARBA00093560"/>
    </source>
</evidence>
<dbReference type="Proteomes" id="UP001311232">
    <property type="component" value="Unassembled WGS sequence"/>
</dbReference>
<feature type="transmembrane region" description="Helical" evidence="17">
    <location>
        <begin position="780"/>
        <end position="798"/>
    </location>
</feature>